<dbReference type="EMBL" id="DVJN01000084">
    <property type="protein sequence ID" value="HIS92184.1"/>
    <property type="molecule type" value="Genomic_DNA"/>
</dbReference>
<name>A0A9D1FZ85_9FIRM</name>
<accession>A0A9D1FZ85</accession>
<feature type="non-terminal residue" evidence="1">
    <location>
        <position position="1"/>
    </location>
</feature>
<organism evidence="1 2">
    <name type="scientific">Candidatus Alectryocaccomicrobium excrementavium</name>
    <dbReference type="NCBI Taxonomy" id="2840668"/>
    <lineage>
        <taxon>Bacteria</taxon>
        <taxon>Bacillati</taxon>
        <taxon>Bacillota</taxon>
        <taxon>Clostridia</taxon>
        <taxon>Candidatus Alectryocaccomicrobium</taxon>
    </lineage>
</organism>
<sequence>SVNVGEETYQMTDDEKQPMYYYDVLLASADKMDEVLKAYNLLKQTLQ</sequence>
<proteinExistence type="predicted"/>
<comment type="caution">
    <text evidence="1">The sequence shown here is derived from an EMBL/GenBank/DDBJ whole genome shotgun (WGS) entry which is preliminary data.</text>
</comment>
<dbReference type="AlphaFoldDB" id="A0A9D1FZ85"/>
<dbReference type="Proteomes" id="UP000824140">
    <property type="component" value="Unassembled WGS sequence"/>
</dbReference>
<gene>
    <name evidence="1" type="ORF">IAA84_04120</name>
</gene>
<reference evidence="1" key="2">
    <citation type="journal article" date="2021" name="PeerJ">
        <title>Extensive microbial diversity within the chicken gut microbiome revealed by metagenomics and culture.</title>
        <authorList>
            <person name="Gilroy R."/>
            <person name="Ravi A."/>
            <person name="Getino M."/>
            <person name="Pursley I."/>
            <person name="Horton D.L."/>
            <person name="Alikhan N.F."/>
            <person name="Baker D."/>
            <person name="Gharbi K."/>
            <person name="Hall N."/>
            <person name="Watson M."/>
            <person name="Adriaenssens E.M."/>
            <person name="Foster-Nyarko E."/>
            <person name="Jarju S."/>
            <person name="Secka A."/>
            <person name="Antonio M."/>
            <person name="Oren A."/>
            <person name="Chaudhuri R.R."/>
            <person name="La Ragione R."/>
            <person name="Hildebrand F."/>
            <person name="Pallen M.J."/>
        </authorList>
    </citation>
    <scope>NUCLEOTIDE SEQUENCE</scope>
    <source>
        <strain evidence="1">13766</strain>
    </source>
</reference>
<protein>
    <submittedName>
        <fullName evidence="1">Uncharacterized protein</fullName>
    </submittedName>
</protein>
<evidence type="ECO:0000313" key="1">
    <source>
        <dbReference type="EMBL" id="HIS92184.1"/>
    </source>
</evidence>
<evidence type="ECO:0000313" key="2">
    <source>
        <dbReference type="Proteomes" id="UP000824140"/>
    </source>
</evidence>
<reference evidence="1" key="1">
    <citation type="submission" date="2020-10" db="EMBL/GenBank/DDBJ databases">
        <authorList>
            <person name="Gilroy R."/>
        </authorList>
    </citation>
    <scope>NUCLEOTIDE SEQUENCE</scope>
    <source>
        <strain evidence="1">13766</strain>
    </source>
</reference>